<evidence type="ECO:0000256" key="2">
    <source>
        <dbReference type="RuleBase" id="RU003749"/>
    </source>
</evidence>
<feature type="domain" description="STAS" evidence="3">
    <location>
        <begin position="3"/>
        <end position="112"/>
    </location>
</feature>
<evidence type="ECO:0000313" key="4">
    <source>
        <dbReference type="EMBL" id="GAT64443.1"/>
    </source>
</evidence>
<dbReference type="RefSeq" id="WP_084007877.1">
    <property type="nucleotide sequence ID" value="NZ_BDCX01000001.1"/>
</dbReference>
<dbReference type="GO" id="GO:0043856">
    <property type="term" value="F:anti-sigma factor antagonist activity"/>
    <property type="evidence" value="ECO:0007669"/>
    <property type="project" value="InterPro"/>
</dbReference>
<evidence type="ECO:0000313" key="5">
    <source>
        <dbReference type="Proteomes" id="UP000077701"/>
    </source>
</evidence>
<gene>
    <name evidence="4" type="ORF">PS9374_00073</name>
</gene>
<proteinExistence type="inferred from homology"/>
<dbReference type="Pfam" id="PF01740">
    <property type="entry name" value="STAS"/>
    <property type="match status" value="1"/>
</dbReference>
<dbReference type="Proteomes" id="UP000077701">
    <property type="component" value="Unassembled WGS sequence"/>
</dbReference>
<reference evidence="4 5" key="1">
    <citation type="journal article" date="2016" name="Genome Announc.">
        <title>Draft Genome Sequence of Planomonospora sphaerica JCM9374, a Rare Actinomycete.</title>
        <authorList>
            <person name="Dohra H."/>
            <person name="Suzuki T."/>
            <person name="Inoue Y."/>
            <person name="Kodani S."/>
        </authorList>
    </citation>
    <scope>NUCLEOTIDE SEQUENCE [LARGE SCALE GENOMIC DNA]</scope>
    <source>
        <strain evidence="4 5">JCM 9374</strain>
    </source>
</reference>
<evidence type="ECO:0000259" key="3">
    <source>
        <dbReference type="PROSITE" id="PS50801"/>
    </source>
</evidence>
<dbReference type="OrthoDB" id="3297400at2"/>
<protein>
    <recommendedName>
        <fullName evidence="2">Anti-sigma factor antagonist</fullName>
    </recommendedName>
</protein>
<dbReference type="PANTHER" id="PTHR33495">
    <property type="entry name" value="ANTI-SIGMA FACTOR ANTAGONIST TM_1081-RELATED-RELATED"/>
    <property type="match status" value="1"/>
</dbReference>
<dbReference type="InterPro" id="IPR036513">
    <property type="entry name" value="STAS_dom_sf"/>
</dbReference>
<sequence length="123" mass="13384">MPLQISGEHRRAFTVIRIVGEVDKTAESRLREKIDEALASASPRLLFDLSSMNFIDSCGLRLLVQASSRAHRCGGTCALCCPKPSTRRLMRLTGLDAAFDVYPTLGDALAEARPESPATARLP</sequence>
<reference evidence="5" key="2">
    <citation type="submission" date="2016-04" db="EMBL/GenBank/DDBJ databases">
        <title>Planomonospora sphaerica JCM9374 whole genome shotgun sequence.</title>
        <authorList>
            <person name="Suzuki T."/>
            <person name="Dohra H."/>
            <person name="Kodani S."/>
        </authorList>
    </citation>
    <scope>NUCLEOTIDE SEQUENCE [LARGE SCALE GENOMIC DNA]</scope>
    <source>
        <strain evidence="5">JCM 9374</strain>
    </source>
</reference>
<name>A0A161M6R1_9ACTN</name>
<comment type="similarity">
    <text evidence="1 2">Belongs to the anti-sigma-factor antagonist family.</text>
</comment>
<dbReference type="PROSITE" id="PS50801">
    <property type="entry name" value="STAS"/>
    <property type="match status" value="1"/>
</dbReference>
<dbReference type="STRING" id="161355.PS9374_00073"/>
<dbReference type="SUPFAM" id="SSF52091">
    <property type="entry name" value="SpoIIaa-like"/>
    <property type="match status" value="1"/>
</dbReference>
<organism evidence="4 5">
    <name type="scientific">Planomonospora sphaerica</name>
    <dbReference type="NCBI Taxonomy" id="161355"/>
    <lineage>
        <taxon>Bacteria</taxon>
        <taxon>Bacillati</taxon>
        <taxon>Actinomycetota</taxon>
        <taxon>Actinomycetes</taxon>
        <taxon>Streptosporangiales</taxon>
        <taxon>Streptosporangiaceae</taxon>
        <taxon>Planomonospora</taxon>
    </lineage>
</organism>
<evidence type="ECO:0000256" key="1">
    <source>
        <dbReference type="ARBA" id="ARBA00009013"/>
    </source>
</evidence>
<dbReference type="InterPro" id="IPR003658">
    <property type="entry name" value="Anti-sigma_ant"/>
</dbReference>
<dbReference type="PANTHER" id="PTHR33495:SF2">
    <property type="entry name" value="ANTI-SIGMA FACTOR ANTAGONIST TM_1081-RELATED"/>
    <property type="match status" value="1"/>
</dbReference>
<dbReference type="CDD" id="cd07043">
    <property type="entry name" value="STAS_anti-anti-sigma_factors"/>
    <property type="match status" value="1"/>
</dbReference>
<dbReference type="Gene3D" id="3.30.750.24">
    <property type="entry name" value="STAS domain"/>
    <property type="match status" value="1"/>
</dbReference>
<accession>A0A161M6R1</accession>
<dbReference type="EMBL" id="BDCX01000001">
    <property type="protein sequence ID" value="GAT64443.1"/>
    <property type="molecule type" value="Genomic_DNA"/>
</dbReference>
<dbReference type="AlphaFoldDB" id="A0A161M6R1"/>
<keyword evidence="5" id="KW-1185">Reference proteome</keyword>
<dbReference type="InterPro" id="IPR002645">
    <property type="entry name" value="STAS_dom"/>
</dbReference>
<comment type="caution">
    <text evidence="4">The sequence shown here is derived from an EMBL/GenBank/DDBJ whole genome shotgun (WGS) entry which is preliminary data.</text>
</comment>
<dbReference type="NCBIfam" id="TIGR00377">
    <property type="entry name" value="ant_ant_sig"/>
    <property type="match status" value="1"/>
</dbReference>